<dbReference type="PATRIC" id="fig|45070.6.peg.1098"/>
<comment type="caution">
    <text evidence="1">The sequence shown here is derived from an EMBL/GenBank/DDBJ whole genome shotgun (WGS) entry which is preliminary data.</text>
</comment>
<name>A0A0W0WUR4_9GAMM</name>
<protein>
    <submittedName>
        <fullName evidence="1">Nucleoid-associated protein YbaB</fullName>
    </submittedName>
</protein>
<evidence type="ECO:0000313" key="2">
    <source>
        <dbReference type="Proteomes" id="UP000054725"/>
    </source>
</evidence>
<dbReference type="AlphaFoldDB" id="A0A0W0WUR4"/>
<dbReference type="RefSeq" id="WP_058504080.1">
    <property type="nucleotide sequence ID" value="NZ_CAAAIF010000001.1"/>
</dbReference>
<proteinExistence type="predicted"/>
<dbReference type="EMBL" id="LNYO01000013">
    <property type="protein sequence ID" value="KTD36053.1"/>
    <property type="molecule type" value="Genomic_DNA"/>
</dbReference>
<dbReference type="STRING" id="45070.Lnau_1037"/>
<evidence type="ECO:0000313" key="1">
    <source>
        <dbReference type="EMBL" id="KTD36053.1"/>
    </source>
</evidence>
<accession>A0A0W0WUR4</accession>
<dbReference type="Pfam" id="PF02575">
    <property type="entry name" value="YbaB_DNA_bd"/>
    <property type="match status" value="1"/>
</dbReference>
<dbReference type="GO" id="GO:0003677">
    <property type="term" value="F:DNA binding"/>
    <property type="evidence" value="ECO:0007669"/>
    <property type="project" value="InterPro"/>
</dbReference>
<gene>
    <name evidence="1" type="primary">ybaB_2</name>
    <name evidence="1" type="ORF">Lnau_1037</name>
</gene>
<keyword evidence="2" id="KW-1185">Reference proteome</keyword>
<sequence>MKPSSGVVINEDILKALGARAAKAIRIKSAQMEAELAAKMEDLEYLEKEGFSTAGLIKAKVNGNHQLLELSVDPSYPDWDNHIRTCELMVEAVNDALYKIDLAIEQEISSIKYKYLGQVIEESEKDN</sequence>
<dbReference type="SUPFAM" id="SSF82607">
    <property type="entry name" value="YbaB-like"/>
    <property type="match status" value="1"/>
</dbReference>
<dbReference type="InterPro" id="IPR004401">
    <property type="entry name" value="YbaB/EbfC"/>
</dbReference>
<organism evidence="1 2">
    <name type="scientific">Legionella nautarum</name>
    <dbReference type="NCBI Taxonomy" id="45070"/>
    <lineage>
        <taxon>Bacteria</taxon>
        <taxon>Pseudomonadati</taxon>
        <taxon>Pseudomonadota</taxon>
        <taxon>Gammaproteobacteria</taxon>
        <taxon>Legionellales</taxon>
        <taxon>Legionellaceae</taxon>
        <taxon>Legionella</taxon>
    </lineage>
</organism>
<reference evidence="1 2" key="1">
    <citation type="submission" date="2015-11" db="EMBL/GenBank/DDBJ databases">
        <title>Genomic analysis of 38 Legionella species identifies large and diverse effector repertoires.</title>
        <authorList>
            <person name="Burstein D."/>
            <person name="Amaro F."/>
            <person name="Zusman T."/>
            <person name="Lifshitz Z."/>
            <person name="Cohen O."/>
            <person name="Gilbert J.A."/>
            <person name="Pupko T."/>
            <person name="Shuman H.A."/>
            <person name="Segal G."/>
        </authorList>
    </citation>
    <scope>NUCLEOTIDE SEQUENCE [LARGE SCALE GENOMIC DNA]</scope>
    <source>
        <strain evidence="1 2">ATCC 49506</strain>
    </source>
</reference>
<dbReference type="Proteomes" id="UP000054725">
    <property type="component" value="Unassembled WGS sequence"/>
</dbReference>
<dbReference type="InterPro" id="IPR036894">
    <property type="entry name" value="YbaB-like_sf"/>
</dbReference>
<dbReference type="Gene3D" id="3.30.1310.10">
    <property type="entry name" value="Nucleoid-associated protein YbaB-like domain"/>
    <property type="match status" value="1"/>
</dbReference>